<dbReference type="GO" id="GO:0005737">
    <property type="term" value="C:cytoplasm"/>
    <property type="evidence" value="ECO:0007669"/>
    <property type="project" value="UniProtKB-SubCell"/>
</dbReference>
<comment type="function">
    <text evidence="5 6">Associates with the EF-Tu.GDP complex and induces the exchange of GDP to GTP. It remains bound to the aminoacyl-tRNA.EF-Tu.GTP complex up to the GTP hydrolysis stage on the ribosome.</text>
</comment>
<comment type="similarity">
    <text evidence="1 6">Belongs to the EF-Ts family.</text>
</comment>
<dbReference type="GO" id="GO:0003746">
    <property type="term" value="F:translation elongation factor activity"/>
    <property type="evidence" value="ECO:0007669"/>
    <property type="project" value="UniProtKB-UniRule"/>
</dbReference>
<dbReference type="Proteomes" id="UP000290876">
    <property type="component" value="Chromosome"/>
</dbReference>
<dbReference type="PANTHER" id="PTHR11741">
    <property type="entry name" value="ELONGATION FACTOR TS"/>
    <property type="match status" value="1"/>
</dbReference>
<dbReference type="HAMAP" id="MF_00050">
    <property type="entry name" value="EF_Ts"/>
    <property type="match status" value="1"/>
</dbReference>
<evidence type="ECO:0000259" key="7">
    <source>
        <dbReference type="Pfam" id="PF00889"/>
    </source>
</evidence>
<dbReference type="FunFam" id="1.10.8.10:FF:000001">
    <property type="entry name" value="Elongation factor Ts"/>
    <property type="match status" value="1"/>
</dbReference>
<dbReference type="NCBIfam" id="TIGR00116">
    <property type="entry name" value="tsf"/>
    <property type="match status" value="1"/>
</dbReference>
<evidence type="ECO:0000256" key="5">
    <source>
        <dbReference type="ARBA" id="ARBA00025453"/>
    </source>
</evidence>
<accession>A0A449B9I6</accession>
<proteinExistence type="inferred from homology"/>
<dbReference type="RefSeq" id="WP_197722265.1">
    <property type="nucleotide sequence ID" value="NZ_LR215043.1"/>
</dbReference>
<evidence type="ECO:0000313" key="8">
    <source>
        <dbReference type="EMBL" id="VEU77823.1"/>
    </source>
</evidence>
<dbReference type="Gene3D" id="1.10.286.20">
    <property type="match status" value="1"/>
</dbReference>
<evidence type="ECO:0000256" key="6">
    <source>
        <dbReference type="HAMAP-Rule" id="MF_00050"/>
    </source>
</evidence>
<dbReference type="InterPro" id="IPR009060">
    <property type="entry name" value="UBA-like_sf"/>
</dbReference>
<comment type="subcellular location">
    <subcellularLocation>
        <location evidence="6">Cytoplasm</location>
    </subcellularLocation>
</comment>
<dbReference type="PANTHER" id="PTHR11741:SF0">
    <property type="entry name" value="ELONGATION FACTOR TS, MITOCHONDRIAL"/>
    <property type="match status" value="1"/>
</dbReference>
<evidence type="ECO:0000256" key="2">
    <source>
        <dbReference type="ARBA" id="ARBA00016956"/>
    </source>
</evidence>
<evidence type="ECO:0000313" key="9">
    <source>
        <dbReference type="Proteomes" id="UP000290876"/>
    </source>
</evidence>
<protein>
    <recommendedName>
        <fullName evidence="2 6">Elongation factor Ts</fullName>
        <shortName evidence="6">EF-Ts</shortName>
    </recommendedName>
</protein>
<dbReference type="KEGG" id="mcob:NCTC10184_00035"/>
<organism evidence="8 9">
    <name type="scientific">Mycoplasmopsis columbinasalis</name>
    <dbReference type="NCBI Taxonomy" id="114880"/>
    <lineage>
        <taxon>Bacteria</taxon>
        <taxon>Bacillati</taxon>
        <taxon>Mycoplasmatota</taxon>
        <taxon>Mycoplasmoidales</taxon>
        <taxon>Metamycoplasmataceae</taxon>
        <taxon>Mycoplasmopsis</taxon>
    </lineage>
</organism>
<evidence type="ECO:0000256" key="3">
    <source>
        <dbReference type="ARBA" id="ARBA00022768"/>
    </source>
</evidence>
<reference evidence="8 9" key="1">
    <citation type="submission" date="2019-01" db="EMBL/GenBank/DDBJ databases">
        <authorList>
            <consortium name="Pathogen Informatics"/>
        </authorList>
    </citation>
    <scope>NUCLEOTIDE SEQUENCE [LARGE SCALE GENOMIC DNA]</scope>
    <source>
        <strain evidence="8 9">NCTC10184</strain>
    </source>
</reference>
<feature type="region of interest" description="Involved in Mg(2+) ion dislocation from EF-Tu" evidence="6">
    <location>
        <begin position="80"/>
        <end position="83"/>
    </location>
</feature>
<evidence type="ECO:0000256" key="4">
    <source>
        <dbReference type="ARBA" id="ARBA00022917"/>
    </source>
</evidence>
<gene>
    <name evidence="6 8" type="primary">tsf</name>
    <name evidence="8" type="ORF">NCTC10184_00035</name>
</gene>
<name>A0A449B9I6_9BACT</name>
<feature type="domain" description="Translation elongation factor EFTs/EF1B dimerisation" evidence="7">
    <location>
        <begin position="71"/>
        <end position="273"/>
    </location>
</feature>
<dbReference type="EMBL" id="LR215043">
    <property type="protein sequence ID" value="VEU77823.1"/>
    <property type="molecule type" value="Genomic_DNA"/>
</dbReference>
<dbReference type="Gene3D" id="3.30.479.20">
    <property type="entry name" value="Elongation factor Ts, dimerisation domain"/>
    <property type="match status" value="2"/>
</dbReference>
<dbReference type="CDD" id="cd14275">
    <property type="entry name" value="UBA_EF-Ts"/>
    <property type="match status" value="1"/>
</dbReference>
<keyword evidence="9" id="KW-1185">Reference proteome</keyword>
<keyword evidence="4 6" id="KW-0648">Protein biosynthesis</keyword>
<dbReference type="Pfam" id="PF00889">
    <property type="entry name" value="EF_TS"/>
    <property type="match status" value="1"/>
</dbReference>
<dbReference type="InterPro" id="IPR001816">
    <property type="entry name" value="Transl_elong_EFTs/EF1B"/>
</dbReference>
<sequence length="293" mass="32146">MAVDKLALIKEVRERTNGGMVDVKKALEASDWDAEKAITWLKSNGKIKAAKKSGRVSAEGLVSIFGDHNRALIVELNCETDFVVKNEKFKAALDLIAKALFDAKVKNDADVSNVLVNKEPLHEFVDNLTATIGEKISFRRFNIVEAHAGEILGSYVHINGQVGAIVKVKGNHAESARNVAMHLSAMKPEFIFVNDVPQARIETFKAEFVKPAGFENKPAAIQERILQGSLDKKLSEVVLVKQPFMIDDSVSIEKYLANHQSTLVEAVRYSVGEGIEKVVSDFASEVAAQMGNK</sequence>
<dbReference type="Gene3D" id="1.10.8.10">
    <property type="entry name" value="DNA helicase RuvA subunit, C-terminal domain"/>
    <property type="match status" value="1"/>
</dbReference>
<evidence type="ECO:0000256" key="1">
    <source>
        <dbReference type="ARBA" id="ARBA00005532"/>
    </source>
</evidence>
<dbReference type="InterPro" id="IPR014039">
    <property type="entry name" value="Transl_elong_EFTs/EF1B_dimer"/>
</dbReference>
<dbReference type="SUPFAM" id="SSF54713">
    <property type="entry name" value="Elongation factor Ts (EF-Ts), dimerisation domain"/>
    <property type="match status" value="2"/>
</dbReference>
<dbReference type="InterPro" id="IPR036402">
    <property type="entry name" value="EF-Ts_dimer_sf"/>
</dbReference>
<dbReference type="SUPFAM" id="SSF46934">
    <property type="entry name" value="UBA-like"/>
    <property type="match status" value="1"/>
</dbReference>
<keyword evidence="6" id="KW-0963">Cytoplasm</keyword>
<keyword evidence="3 6" id="KW-0251">Elongation factor</keyword>
<dbReference type="AlphaFoldDB" id="A0A449B9I6"/>